<evidence type="ECO:0000256" key="4">
    <source>
        <dbReference type="ARBA" id="ARBA00022840"/>
    </source>
</evidence>
<dbReference type="GO" id="GO:0046677">
    <property type="term" value="P:response to antibiotic"/>
    <property type="evidence" value="ECO:0007669"/>
    <property type="project" value="UniProtKB-KW"/>
</dbReference>
<evidence type="ECO:0000256" key="2">
    <source>
        <dbReference type="ARBA" id="ARBA00022448"/>
    </source>
</evidence>
<dbReference type="InterPro" id="IPR050763">
    <property type="entry name" value="ABC_transporter_ATP-binding"/>
</dbReference>
<dbReference type="AlphaFoldDB" id="A0A8I0CP40"/>
<keyword evidence="3" id="KW-0547">Nucleotide-binding</keyword>
<dbReference type="InterPro" id="IPR003593">
    <property type="entry name" value="AAA+_ATPase"/>
</dbReference>
<feature type="compositionally biased region" description="Low complexity" evidence="6">
    <location>
        <begin position="32"/>
        <end position="56"/>
    </location>
</feature>
<organism evidence="8 9">
    <name type="scientific">Corynebacterium bovis DSM 20582 = CIP 54.80</name>
    <dbReference type="NCBI Taxonomy" id="927655"/>
    <lineage>
        <taxon>Bacteria</taxon>
        <taxon>Bacillati</taxon>
        <taxon>Actinomycetota</taxon>
        <taxon>Actinomycetes</taxon>
        <taxon>Mycobacteriales</taxon>
        <taxon>Corynebacteriaceae</taxon>
        <taxon>Corynebacterium</taxon>
    </lineage>
</organism>
<dbReference type="SMART" id="SM00382">
    <property type="entry name" value="AAA"/>
    <property type="match status" value="1"/>
</dbReference>
<feature type="compositionally biased region" description="Low complexity" evidence="6">
    <location>
        <begin position="373"/>
        <end position="385"/>
    </location>
</feature>
<dbReference type="PROSITE" id="PS50893">
    <property type="entry name" value="ABC_TRANSPORTER_2"/>
    <property type="match status" value="1"/>
</dbReference>
<evidence type="ECO:0000313" key="9">
    <source>
        <dbReference type="Proteomes" id="UP000612712"/>
    </source>
</evidence>
<feature type="domain" description="ABC transporter" evidence="7">
    <location>
        <begin position="72"/>
        <end position="336"/>
    </location>
</feature>
<reference evidence="8" key="1">
    <citation type="submission" date="2020-08" db="EMBL/GenBank/DDBJ databases">
        <title>Sequencing the genomes of 1000 actinobacteria strains.</title>
        <authorList>
            <person name="Klenk H.-P."/>
        </authorList>
    </citation>
    <scope>NUCLEOTIDE SEQUENCE</scope>
    <source>
        <strain evidence="8">DSM 20582</strain>
    </source>
</reference>
<dbReference type="PANTHER" id="PTHR42711:SF19">
    <property type="entry name" value="DOXORUBICIN RESISTANCE ATP-BINDING PROTEIN DRRA"/>
    <property type="match status" value="1"/>
</dbReference>
<dbReference type="Pfam" id="PF00005">
    <property type="entry name" value="ABC_tran"/>
    <property type="match status" value="1"/>
</dbReference>
<sequence length="385" mass="38411">MTAPRPDGPGRNAGPAATPTDHPAPDAPAPTPGATHAAHAAAAATPTPAPTPDAGTQPHLAPVAADPREPALALRGLTKVYGSQVAVDTLTLDIPRGSFYGLVGPNGAGKTTAIMMATGLLRPDAGAAFVCGHDVWGTGIPAPPAPPAGSPGTAPGPMPVAPTPTPTAPTADMLAAKNAYGLLADGLPVFDRLSGHEYLEYLGRLRGMSPAVIEERSADLLTALGLDDAGTKSIVDYSAGMTKKILLAGALLHRPEILILDEPLEAVDPVSGQVIREILRRYVAAGGTVVMSSHVMELVEGLCDHVAVVAQGRVLTSGTIDEVRAGRSLSDVFVRLVGGGTIAEGSLGWLGGPAGGTTPTSAGTHPGGGGTVDGAPGTTTPGAPQ</sequence>
<dbReference type="Proteomes" id="UP000612712">
    <property type="component" value="Unassembled WGS sequence"/>
</dbReference>
<feature type="region of interest" description="Disordered" evidence="6">
    <location>
        <begin position="349"/>
        <end position="385"/>
    </location>
</feature>
<feature type="region of interest" description="Disordered" evidence="6">
    <location>
        <begin position="1"/>
        <end position="62"/>
    </location>
</feature>
<comment type="subcellular location">
    <subcellularLocation>
        <location evidence="1">Cell membrane</location>
        <topology evidence="1">Peripheral membrane protein</topology>
    </subcellularLocation>
</comment>
<accession>A0A8I0CP40</accession>
<evidence type="ECO:0000256" key="3">
    <source>
        <dbReference type="ARBA" id="ARBA00022741"/>
    </source>
</evidence>
<dbReference type="InterPro" id="IPR003439">
    <property type="entry name" value="ABC_transporter-like_ATP-bd"/>
</dbReference>
<dbReference type="GO" id="GO:0005524">
    <property type="term" value="F:ATP binding"/>
    <property type="evidence" value="ECO:0007669"/>
    <property type="project" value="UniProtKB-KW"/>
</dbReference>
<evidence type="ECO:0000256" key="6">
    <source>
        <dbReference type="SAM" id="MobiDB-lite"/>
    </source>
</evidence>
<evidence type="ECO:0000256" key="1">
    <source>
        <dbReference type="ARBA" id="ARBA00004202"/>
    </source>
</evidence>
<evidence type="ECO:0000259" key="7">
    <source>
        <dbReference type="PROSITE" id="PS50893"/>
    </source>
</evidence>
<dbReference type="GO" id="GO:0005886">
    <property type="term" value="C:plasma membrane"/>
    <property type="evidence" value="ECO:0007669"/>
    <property type="project" value="UniProtKB-SubCell"/>
</dbReference>
<dbReference type="Gene3D" id="3.40.50.300">
    <property type="entry name" value="P-loop containing nucleotide triphosphate hydrolases"/>
    <property type="match status" value="1"/>
</dbReference>
<proteinExistence type="predicted"/>
<dbReference type="PANTHER" id="PTHR42711">
    <property type="entry name" value="ABC TRANSPORTER ATP-BINDING PROTEIN"/>
    <property type="match status" value="1"/>
</dbReference>
<dbReference type="GeneID" id="60809261"/>
<dbReference type="SUPFAM" id="SSF52540">
    <property type="entry name" value="P-loop containing nucleoside triphosphate hydrolases"/>
    <property type="match status" value="1"/>
</dbReference>
<dbReference type="RefSeq" id="WP_125187219.1">
    <property type="nucleotide sequence ID" value="NZ_CP047187.1"/>
</dbReference>
<dbReference type="GO" id="GO:0016887">
    <property type="term" value="F:ATP hydrolysis activity"/>
    <property type="evidence" value="ECO:0007669"/>
    <property type="project" value="InterPro"/>
</dbReference>
<dbReference type="EMBL" id="JACHWT010000005">
    <property type="protein sequence ID" value="MBB3116070.1"/>
    <property type="molecule type" value="Genomic_DNA"/>
</dbReference>
<gene>
    <name evidence="8" type="ORF">FHU32_001297</name>
</gene>
<keyword evidence="2" id="KW-0813">Transport</keyword>
<name>A0A8I0CP40_9CORY</name>
<comment type="caution">
    <text evidence="8">The sequence shown here is derived from an EMBL/GenBank/DDBJ whole genome shotgun (WGS) entry which is preliminary data.</text>
</comment>
<keyword evidence="4 8" id="KW-0067">ATP-binding</keyword>
<evidence type="ECO:0000256" key="5">
    <source>
        <dbReference type="ARBA" id="ARBA00023251"/>
    </source>
</evidence>
<evidence type="ECO:0000313" key="8">
    <source>
        <dbReference type="EMBL" id="MBB3116070.1"/>
    </source>
</evidence>
<dbReference type="CDD" id="cd03230">
    <property type="entry name" value="ABC_DR_subfamily_A"/>
    <property type="match status" value="1"/>
</dbReference>
<protein>
    <submittedName>
        <fullName evidence="8">ABC-2 type transport system ATP-binding protein</fullName>
    </submittedName>
</protein>
<dbReference type="InterPro" id="IPR027417">
    <property type="entry name" value="P-loop_NTPase"/>
</dbReference>
<keyword evidence="5" id="KW-0046">Antibiotic resistance</keyword>